<reference evidence="1 2" key="1">
    <citation type="journal article" date="2024" name="Chem. Sci.">
        <title>Discovery of a lagriamide polyketide by integrated genome mining, isotopic labeling, and untargeted metabolomics.</title>
        <authorList>
            <person name="Fergusson C.H."/>
            <person name="Saulog J."/>
            <person name="Paulo B.S."/>
            <person name="Wilson D.M."/>
            <person name="Liu D.Y."/>
            <person name="Morehouse N.J."/>
            <person name="Waterworth S."/>
            <person name="Barkei J."/>
            <person name="Gray C.A."/>
            <person name="Kwan J.C."/>
            <person name="Eustaquio A.S."/>
            <person name="Linington R.G."/>
        </authorList>
    </citation>
    <scope>NUCLEOTIDE SEQUENCE [LARGE SCALE GENOMIC DNA]</scope>
    <source>
        <strain evidence="1 2">RL17-338-BIF-B</strain>
    </source>
</reference>
<dbReference type="Pfam" id="PF09660">
    <property type="entry name" value="DUF2397"/>
    <property type="match status" value="1"/>
</dbReference>
<accession>A0ABV1LHF9</accession>
<dbReference type="NCBIfam" id="TIGR02677">
    <property type="entry name" value="TIGR02677 family protein"/>
    <property type="match status" value="1"/>
</dbReference>
<evidence type="ECO:0000313" key="2">
    <source>
        <dbReference type="Proteomes" id="UP001469089"/>
    </source>
</evidence>
<keyword evidence="2" id="KW-1185">Reference proteome</keyword>
<protein>
    <submittedName>
        <fullName evidence="1">TIGR02677 family protein</fullName>
    </submittedName>
</protein>
<dbReference type="RefSeq" id="WP_349541437.1">
    <property type="nucleotide sequence ID" value="NZ_JAOALG010000001.1"/>
</dbReference>
<proteinExistence type="predicted"/>
<dbReference type="InterPro" id="IPR013493">
    <property type="entry name" value="CHP02677"/>
</dbReference>
<name>A0ABV1LHF9_9BURK</name>
<dbReference type="EMBL" id="JAOALG010000001">
    <property type="protein sequence ID" value="MEQ5838718.1"/>
    <property type="molecule type" value="Genomic_DNA"/>
</dbReference>
<comment type="caution">
    <text evidence="1">The sequence shown here is derived from an EMBL/GenBank/DDBJ whole genome shotgun (WGS) entry which is preliminary data.</text>
</comment>
<evidence type="ECO:0000313" key="1">
    <source>
        <dbReference type="EMBL" id="MEQ5838718.1"/>
    </source>
</evidence>
<organism evidence="1 2">
    <name type="scientific">Paraburkholderia acidicola</name>
    <dbReference type="NCBI Taxonomy" id="1912599"/>
    <lineage>
        <taxon>Bacteria</taxon>
        <taxon>Pseudomonadati</taxon>
        <taxon>Pseudomonadota</taxon>
        <taxon>Betaproteobacteria</taxon>
        <taxon>Burkholderiales</taxon>
        <taxon>Burkholderiaceae</taxon>
        <taxon>Paraburkholderia</taxon>
    </lineage>
</organism>
<gene>
    <name evidence="1" type="ORF">N0A02_04595</name>
</gene>
<sequence length="503" mass="56670">MQEEEALLFRHVSADRGILYRQILDVFASARRQFRLQLRPDDVLSEGAYGPLPPSLEDLNQALTQLTTWGNLETQADMSRASSLSMFYRTRLLYRLSKGGEAVETSLETFQQAMKRKAELQTVALDDIATSLQALVLLAKVSEPDVAKVHELLRDLMQRFEDLAENARGFMASVTRGIELRHAEMSTVIRYKKSFIEYIERFIGDFVRRSDSIGKAVTELEPAMNDLLWRVAQREAFDAAPTEEGRAEAGPLRWRSWRDRWKGLRGWFLQTGNEPPQAELLRGRARSAIPQLLGAISTLNERRSGRSDRSADFRMLAHWFATCEDDSQAHRLARAAFALNPARHFSLNPSNGDDVSASTPWASAPPLAIHPRLRQYGEATPRAPLGRVRDRSEDRARLQAYVTEEARQVEAARARLATAKPFRLSEVGTWEKQEFDLFLAILSDALANQKSPNATVECQTGDGLLRIRLEPLDDSTRAVIDMPNGSFSGRDHILTINPTDDAP</sequence>
<dbReference type="Proteomes" id="UP001469089">
    <property type="component" value="Unassembled WGS sequence"/>
</dbReference>